<evidence type="ECO:0000256" key="5">
    <source>
        <dbReference type="SAM" id="SignalP"/>
    </source>
</evidence>
<evidence type="ECO:0000256" key="3">
    <source>
        <dbReference type="SAM" id="Coils"/>
    </source>
</evidence>
<keyword evidence="4" id="KW-1133">Transmembrane helix</keyword>
<evidence type="ECO:0000256" key="4">
    <source>
        <dbReference type="SAM" id="Phobius"/>
    </source>
</evidence>
<feature type="domain" description="GGDEF" evidence="6">
    <location>
        <begin position="473"/>
        <end position="605"/>
    </location>
</feature>
<dbReference type="EC" id="2.7.7.65" evidence="1"/>
<feature type="chain" id="PRO_5046881377" description="diguanylate cyclase" evidence="5">
    <location>
        <begin position="28"/>
        <end position="605"/>
    </location>
</feature>
<reference evidence="8" key="1">
    <citation type="submission" date="2023-09" db="EMBL/GenBank/DDBJ databases">
        <authorList>
            <person name="Li S."/>
            <person name="Li X."/>
            <person name="Zhang C."/>
            <person name="Zhao Z."/>
        </authorList>
    </citation>
    <scope>NUCLEOTIDE SEQUENCE [LARGE SCALE GENOMIC DNA]</scope>
    <source>
        <strain evidence="8">SQ149</strain>
    </source>
</reference>
<dbReference type="Pfam" id="PF07696">
    <property type="entry name" value="7TMR-DISMED2"/>
    <property type="match status" value="1"/>
</dbReference>
<gene>
    <name evidence="7" type="ORF">RGQ13_00195</name>
</gene>
<keyword evidence="8" id="KW-1185">Reference proteome</keyword>
<dbReference type="SMART" id="SM00267">
    <property type="entry name" value="GGDEF"/>
    <property type="match status" value="1"/>
</dbReference>
<dbReference type="Gene3D" id="3.30.70.270">
    <property type="match status" value="1"/>
</dbReference>
<evidence type="ECO:0000313" key="8">
    <source>
        <dbReference type="Proteomes" id="UP001258994"/>
    </source>
</evidence>
<dbReference type="CDD" id="cd01949">
    <property type="entry name" value="GGDEF"/>
    <property type="match status" value="1"/>
</dbReference>
<dbReference type="InterPro" id="IPR011622">
    <property type="entry name" value="7TMR_DISM_rcpt_extracell_dom2"/>
</dbReference>
<keyword evidence="3" id="KW-0175">Coiled coil</keyword>
<feature type="transmembrane region" description="Helical" evidence="4">
    <location>
        <begin position="224"/>
        <end position="249"/>
    </location>
</feature>
<evidence type="ECO:0000259" key="6">
    <source>
        <dbReference type="PROSITE" id="PS50887"/>
    </source>
</evidence>
<feature type="coiled-coil region" evidence="3">
    <location>
        <begin position="418"/>
        <end position="445"/>
    </location>
</feature>
<keyword evidence="4" id="KW-0812">Transmembrane</keyword>
<dbReference type="Pfam" id="PF00990">
    <property type="entry name" value="GGDEF"/>
    <property type="match status" value="1"/>
</dbReference>
<feature type="transmembrane region" description="Helical" evidence="4">
    <location>
        <begin position="197"/>
        <end position="217"/>
    </location>
</feature>
<dbReference type="InterPro" id="IPR011623">
    <property type="entry name" value="7TMR_DISM_rcpt_extracell_dom1"/>
</dbReference>
<dbReference type="SUPFAM" id="SSF55073">
    <property type="entry name" value="Nucleotide cyclase"/>
    <property type="match status" value="1"/>
</dbReference>
<dbReference type="PANTHER" id="PTHR45138">
    <property type="entry name" value="REGULATORY COMPONENTS OF SENSORY TRANSDUCTION SYSTEM"/>
    <property type="match status" value="1"/>
</dbReference>
<dbReference type="EMBL" id="CP134145">
    <property type="protein sequence ID" value="WNC72430.1"/>
    <property type="molecule type" value="Genomic_DNA"/>
</dbReference>
<dbReference type="InterPro" id="IPR029787">
    <property type="entry name" value="Nucleotide_cyclase"/>
</dbReference>
<feature type="transmembrane region" description="Helical" evidence="4">
    <location>
        <begin position="346"/>
        <end position="367"/>
    </location>
</feature>
<dbReference type="RefSeq" id="WP_348391547.1">
    <property type="nucleotide sequence ID" value="NZ_CP134145.1"/>
</dbReference>
<name>A0ABY9TV95_9GAMM</name>
<dbReference type="InterPro" id="IPR043128">
    <property type="entry name" value="Rev_trsase/Diguanyl_cyclase"/>
</dbReference>
<dbReference type="InterPro" id="IPR000160">
    <property type="entry name" value="GGDEF_dom"/>
</dbReference>
<evidence type="ECO:0000256" key="2">
    <source>
        <dbReference type="ARBA" id="ARBA00034247"/>
    </source>
</evidence>
<keyword evidence="7" id="KW-0808">Transferase</keyword>
<dbReference type="PROSITE" id="PS50887">
    <property type="entry name" value="GGDEF"/>
    <property type="match status" value="1"/>
</dbReference>
<organism evidence="7 8">
    <name type="scientific">Thalassotalea psychrophila</name>
    <dbReference type="NCBI Taxonomy" id="3065647"/>
    <lineage>
        <taxon>Bacteria</taxon>
        <taxon>Pseudomonadati</taxon>
        <taxon>Pseudomonadota</taxon>
        <taxon>Gammaproteobacteria</taxon>
        <taxon>Alteromonadales</taxon>
        <taxon>Colwelliaceae</taxon>
        <taxon>Thalassotalea</taxon>
    </lineage>
</organism>
<accession>A0ABY9TV95</accession>
<comment type="catalytic activity">
    <reaction evidence="2">
        <text>2 GTP = 3',3'-c-di-GMP + 2 diphosphate</text>
        <dbReference type="Rhea" id="RHEA:24898"/>
        <dbReference type="ChEBI" id="CHEBI:33019"/>
        <dbReference type="ChEBI" id="CHEBI:37565"/>
        <dbReference type="ChEBI" id="CHEBI:58805"/>
        <dbReference type="EC" id="2.7.7.65"/>
    </reaction>
</comment>
<evidence type="ECO:0000313" key="7">
    <source>
        <dbReference type="EMBL" id="WNC72430.1"/>
    </source>
</evidence>
<dbReference type="Proteomes" id="UP001258994">
    <property type="component" value="Chromosome"/>
</dbReference>
<keyword evidence="7" id="KW-0548">Nucleotidyltransferase</keyword>
<dbReference type="PANTHER" id="PTHR45138:SF9">
    <property type="entry name" value="DIGUANYLATE CYCLASE DGCM-RELATED"/>
    <property type="match status" value="1"/>
</dbReference>
<protein>
    <recommendedName>
        <fullName evidence="1">diguanylate cyclase</fullName>
        <ecNumber evidence="1">2.7.7.65</ecNumber>
    </recommendedName>
</protein>
<feature type="transmembrane region" description="Helical" evidence="4">
    <location>
        <begin position="373"/>
        <end position="393"/>
    </location>
</feature>
<dbReference type="NCBIfam" id="TIGR00254">
    <property type="entry name" value="GGDEF"/>
    <property type="match status" value="1"/>
</dbReference>
<dbReference type="GO" id="GO:0052621">
    <property type="term" value="F:diguanylate cyclase activity"/>
    <property type="evidence" value="ECO:0007669"/>
    <property type="project" value="UniProtKB-EC"/>
</dbReference>
<feature type="transmembrane region" description="Helical" evidence="4">
    <location>
        <begin position="255"/>
        <end position="278"/>
    </location>
</feature>
<feature type="signal peptide" evidence="5">
    <location>
        <begin position="1"/>
        <end position="27"/>
    </location>
</feature>
<sequence>MNIKVFNNLLKIMLLGIICLTTLPSFSAEAQKVLLVDGLEDGTSIKGSIKYLLDEQSSLTAEQVWQKESFFKESNEDNSWLGNIAGSVWNKFIIKNDGNSPIVIHIEYPYHQPSTVVLYQRTLGSEQGFSSTKDSLFESASDRSIAFPRVALPLELQPQQSIEVLLETFSDVASPRFAEFRIWSTKSIVKASNIEHVIFAIVVSFIIISALISFALFNFLKEKFFLWYSLFAISSLPVLGLTTGILNLYVPNLGYHPLGTISMVIMMAAGIQFMRVYSNASYHSIIADKVMHLTLTLVLIALPIAIIGFHELAMQIQQLAIFTFPAAIIAAIYCGSLGEKKITTMVLAKTLFFIILLSTNLQAWGWVSPSYGLVFLPTIGMLAQLICLIWAMYGKATAHYNFGSSEDLDTVSNAYEKAYALQEQVKQQNQMLKAAKEQAEFEARTDMLTQLPNRRAFMNLAKMAIAQANRQEKPLAFIAFDIDNFKLINDQYGHPAGDQTLKEVGDLTRSIIRASDFCGRIGGEEFMIGCHNNTLGDAYNLAERIRKAIENCVIKFDGLEFSTTVSLGLAQVEEDDTLETVIKKADEAMYLSKADGKNKVSHYAA</sequence>
<feature type="transmembrane region" description="Helical" evidence="4">
    <location>
        <begin position="290"/>
        <end position="310"/>
    </location>
</feature>
<feature type="transmembrane region" description="Helical" evidence="4">
    <location>
        <begin position="316"/>
        <end position="334"/>
    </location>
</feature>
<dbReference type="Gene3D" id="2.60.40.2380">
    <property type="match status" value="1"/>
</dbReference>
<dbReference type="Pfam" id="PF07695">
    <property type="entry name" value="7TMR-DISM_7TM"/>
    <property type="match status" value="1"/>
</dbReference>
<evidence type="ECO:0000256" key="1">
    <source>
        <dbReference type="ARBA" id="ARBA00012528"/>
    </source>
</evidence>
<dbReference type="InterPro" id="IPR050469">
    <property type="entry name" value="Diguanylate_Cyclase"/>
</dbReference>
<proteinExistence type="predicted"/>
<keyword evidence="5" id="KW-0732">Signal</keyword>
<keyword evidence="4" id="KW-0472">Membrane</keyword>